<dbReference type="Gene3D" id="1.25.40.10">
    <property type="entry name" value="Tetratricopeptide repeat domain"/>
    <property type="match status" value="3"/>
</dbReference>
<evidence type="ECO:0000313" key="3">
    <source>
        <dbReference type="EMBL" id="GAA4758581.1"/>
    </source>
</evidence>
<keyword evidence="4" id="KW-1185">Reference proteome</keyword>
<feature type="chain" id="PRO_5047319842" description="Tetratricopeptide repeat protein" evidence="2">
    <location>
        <begin position="32"/>
        <end position="573"/>
    </location>
</feature>
<dbReference type="Pfam" id="PF13432">
    <property type="entry name" value="TPR_16"/>
    <property type="match status" value="1"/>
</dbReference>
<feature type="repeat" description="TPR" evidence="1">
    <location>
        <begin position="169"/>
        <end position="202"/>
    </location>
</feature>
<dbReference type="PROSITE" id="PS50005">
    <property type="entry name" value="TPR"/>
    <property type="match status" value="1"/>
</dbReference>
<dbReference type="SUPFAM" id="SSF81901">
    <property type="entry name" value="HCP-like"/>
    <property type="match status" value="1"/>
</dbReference>
<name>A0ABP8ZJU7_9FLAO</name>
<gene>
    <name evidence="3" type="ORF">GCM10023230_03220</name>
</gene>
<proteinExistence type="predicted"/>
<evidence type="ECO:0008006" key="5">
    <source>
        <dbReference type="Google" id="ProtNLM"/>
    </source>
</evidence>
<keyword evidence="2" id="KW-0732">Signal</keyword>
<dbReference type="SUPFAM" id="SSF48452">
    <property type="entry name" value="TPR-like"/>
    <property type="match status" value="1"/>
</dbReference>
<organism evidence="3 4">
    <name type="scientific">Flavobacterium hankyongi</name>
    <dbReference type="NCBI Taxonomy" id="1176532"/>
    <lineage>
        <taxon>Bacteria</taxon>
        <taxon>Pseudomonadati</taxon>
        <taxon>Bacteroidota</taxon>
        <taxon>Flavobacteriia</taxon>
        <taxon>Flavobacteriales</taxon>
        <taxon>Flavobacteriaceae</taxon>
        <taxon>Flavobacterium</taxon>
    </lineage>
</organism>
<dbReference type="PANTHER" id="PTHR12558:SF13">
    <property type="entry name" value="CELL DIVISION CYCLE PROTEIN 27 HOMOLOG"/>
    <property type="match status" value="1"/>
</dbReference>
<sequence length="573" mass="64055">MKKSKIINTTKMNKIKFFSVVFLALGYTSFAQDVDAAKKAIDGEQYEKAKSILKEAVKNTPDNGKAAFLLGNVYLSQNLQDSAKIFFDKGLKAKEFAAYNYIGLGQIDLDNGNASAAQFNFDQATKDMKKKDLEQYVYIGKAYTNSDNPNFKKAVEVLNRAKAINMNDAQTLLALGDAYYRDKNQNEAYAAYRNAAAADPSLLRAKMQLGVLLKGAKAYTEAKAALDKVLAENPNYGPVHRELAETYFGIALADKSKYKEYTAKALESYEKYMSLTDYSLASRMRHADFLIVAKDYKALEKEALEMKKLDNVNPRILRYLGYSSYENGNIDAAISALTEYTSNSKNKIIGRDYLYLGMAQLKKAIPAVSGDAKPVIDETLYNTAVENFKKAVGLDKPMANELNDIGKVYFDQKLYKYAAGIYEVATSNPNSQNYLYDNFFLGYSLYFEYASKDVKKPEVLEALKKADVAFGNVNVASPTTQDAHIYRARVNGLLSEAAAKDQMAKSYEEFVKVVTAKGPETVEKNKSKFVESYQELARYYAKTDKVKSNDYIAKALALEPTNTDTLNLQKLLK</sequence>
<dbReference type="InterPro" id="IPR019734">
    <property type="entry name" value="TPR_rpt"/>
</dbReference>
<feature type="signal peptide" evidence="2">
    <location>
        <begin position="1"/>
        <end position="31"/>
    </location>
</feature>
<dbReference type="SMART" id="SM00028">
    <property type="entry name" value="TPR"/>
    <property type="match status" value="5"/>
</dbReference>
<dbReference type="PANTHER" id="PTHR12558">
    <property type="entry name" value="CELL DIVISION CYCLE 16,23,27"/>
    <property type="match status" value="1"/>
</dbReference>
<evidence type="ECO:0000313" key="4">
    <source>
        <dbReference type="Proteomes" id="UP001500141"/>
    </source>
</evidence>
<evidence type="ECO:0000256" key="2">
    <source>
        <dbReference type="SAM" id="SignalP"/>
    </source>
</evidence>
<protein>
    <recommendedName>
        <fullName evidence="5">Tetratricopeptide repeat protein</fullName>
    </recommendedName>
</protein>
<dbReference type="InterPro" id="IPR011990">
    <property type="entry name" value="TPR-like_helical_dom_sf"/>
</dbReference>
<dbReference type="Proteomes" id="UP001500141">
    <property type="component" value="Unassembled WGS sequence"/>
</dbReference>
<keyword evidence="1" id="KW-0802">TPR repeat</keyword>
<accession>A0ABP8ZJU7</accession>
<comment type="caution">
    <text evidence="3">The sequence shown here is derived from an EMBL/GenBank/DDBJ whole genome shotgun (WGS) entry which is preliminary data.</text>
</comment>
<dbReference type="EMBL" id="BAABIP010000007">
    <property type="protein sequence ID" value="GAA4758581.1"/>
    <property type="molecule type" value="Genomic_DNA"/>
</dbReference>
<evidence type="ECO:0000256" key="1">
    <source>
        <dbReference type="PROSITE-ProRule" id="PRU00339"/>
    </source>
</evidence>
<reference evidence="4" key="1">
    <citation type="journal article" date="2019" name="Int. J. Syst. Evol. Microbiol.">
        <title>The Global Catalogue of Microorganisms (GCM) 10K type strain sequencing project: providing services to taxonomists for standard genome sequencing and annotation.</title>
        <authorList>
            <consortium name="The Broad Institute Genomics Platform"/>
            <consortium name="The Broad Institute Genome Sequencing Center for Infectious Disease"/>
            <person name="Wu L."/>
            <person name="Ma J."/>
        </authorList>
    </citation>
    <scope>NUCLEOTIDE SEQUENCE [LARGE SCALE GENOMIC DNA]</scope>
    <source>
        <strain evidence="4">JCM 18198</strain>
    </source>
</reference>